<dbReference type="InterPro" id="IPR014001">
    <property type="entry name" value="Helicase_ATP-bd"/>
</dbReference>
<dbReference type="SMART" id="SM00490">
    <property type="entry name" value="HELICc"/>
    <property type="match status" value="1"/>
</dbReference>
<dbReference type="InterPro" id="IPR011545">
    <property type="entry name" value="DEAD/DEAH_box_helicase_dom"/>
</dbReference>
<dbReference type="SUPFAM" id="SSF52540">
    <property type="entry name" value="P-loop containing nucleoside triphosphate hydrolases"/>
    <property type="match status" value="1"/>
</dbReference>
<dbReference type="InterPro" id="IPR007502">
    <property type="entry name" value="Helicase-assoc_dom"/>
</dbReference>
<keyword evidence="4" id="KW-0067">ATP-binding</keyword>
<feature type="region of interest" description="Disordered" evidence="5">
    <location>
        <begin position="987"/>
        <end position="1008"/>
    </location>
</feature>
<feature type="compositionally biased region" description="Polar residues" evidence="5">
    <location>
        <begin position="994"/>
        <end position="1008"/>
    </location>
</feature>
<feature type="region of interest" description="Disordered" evidence="5">
    <location>
        <begin position="1534"/>
        <end position="1554"/>
    </location>
</feature>
<feature type="domain" description="Helicase ATP-binding" evidence="6">
    <location>
        <begin position="582"/>
        <end position="753"/>
    </location>
</feature>
<reference key="2">
    <citation type="submission" date="2011-10" db="EMBL/GenBank/DDBJ databases">
        <title>The genome and transcriptome sequence of Clonorchis sinensis provide insights into the carcinogenic liver fluke.</title>
        <authorList>
            <person name="Wang X."/>
            <person name="Huang Y."/>
            <person name="Chen W."/>
            <person name="Liu H."/>
            <person name="Guo L."/>
            <person name="Chen Y."/>
            <person name="Luo F."/>
            <person name="Zhou W."/>
            <person name="Sun J."/>
            <person name="Mao Q."/>
            <person name="Liang P."/>
            <person name="Zhou C."/>
            <person name="Tian Y."/>
            <person name="Men J."/>
            <person name="Lv X."/>
            <person name="Huang L."/>
            <person name="Zhou J."/>
            <person name="Hu Y."/>
            <person name="Li R."/>
            <person name="Zhang F."/>
            <person name="Lei H."/>
            <person name="Li X."/>
            <person name="Hu X."/>
            <person name="Liang C."/>
            <person name="Xu J."/>
            <person name="Wu Z."/>
            <person name="Yu X."/>
        </authorList>
    </citation>
    <scope>NUCLEOTIDE SEQUENCE</scope>
    <source>
        <strain>Henan</strain>
    </source>
</reference>
<protein>
    <submittedName>
        <fullName evidence="8">Probable ATP-dependent RNA helicase DHX34</fullName>
    </submittedName>
</protein>
<evidence type="ECO:0000256" key="4">
    <source>
        <dbReference type="ARBA" id="ARBA00022840"/>
    </source>
</evidence>
<feature type="domain" description="Helicase C-terminal" evidence="7">
    <location>
        <begin position="789"/>
        <end position="957"/>
    </location>
</feature>
<dbReference type="SMART" id="SM00847">
    <property type="entry name" value="HA2"/>
    <property type="match status" value="1"/>
</dbReference>
<dbReference type="PANTHER" id="PTHR18934">
    <property type="entry name" value="ATP-DEPENDENT RNA HELICASE"/>
    <property type="match status" value="1"/>
</dbReference>
<evidence type="ECO:0000313" key="9">
    <source>
        <dbReference type="Proteomes" id="UP000008909"/>
    </source>
</evidence>
<evidence type="ECO:0000256" key="2">
    <source>
        <dbReference type="ARBA" id="ARBA00022801"/>
    </source>
</evidence>
<dbReference type="PANTHER" id="PTHR18934:SF221">
    <property type="entry name" value="ATP-DEPENDENT RNA HELICASE DHX34-RELATED"/>
    <property type="match status" value="1"/>
</dbReference>
<organism evidence="8 9">
    <name type="scientific">Clonorchis sinensis</name>
    <name type="common">Chinese liver fluke</name>
    <dbReference type="NCBI Taxonomy" id="79923"/>
    <lineage>
        <taxon>Eukaryota</taxon>
        <taxon>Metazoa</taxon>
        <taxon>Spiralia</taxon>
        <taxon>Lophotrochozoa</taxon>
        <taxon>Platyhelminthes</taxon>
        <taxon>Trematoda</taxon>
        <taxon>Digenea</taxon>
        <taxon>Opisthorchiida</taxon>
        <taxon>Opisthorchiata</taxon>
        <taxon>Opisthorchiidae</taxon>
        <taxon>Clonorchis</taxon>
    </lineage>
</organism>
<accession>G7Y898</accession>
<evidence type="ECO:0000259" key="6">
    <source>
        <dbReference type="PROSITE" id="PS51192"/>
    </source>
</evidence>
<sequence>MLVYEAVHGPTYNVACTSNRKRFGFKFFRDHIHPTMISKRKWIADLFSRIFGKGFEITYRHNSNSITLTWWFFLGGIRHVPMIWSNRLIYVVKNSASTRCTTTYPFSDHLVTNPLMPSKISNTFEASVGAMDLISQSINQFVSYKPCTIGTFYSDYLTDVTKRMARRRLSTAIQSNKGASAGLLNTIPTLEYSAAAACASPDVRCQNQKENEGTVGPITVLASCILVSDKQHTALQEFSVRAEATCYPGCFGVRTLKAANYLDFRGLKTGFEVCGLVTEVRHRSCSAEQSASKATRLMAPRDGRCGMSLLLDVGNMVVRGLGYCQRAHTLTGGRLGSSKAKGTHHKAAVSGGKCKCITISIEQVLTRYLEGQEILLVRPLTIDQPDKFNDTLNALLRRAKSSDIVAVVGYLIAQVDRLSLSEVQLGVRHGLHLDFFDSDCLCDYTIKKKSLSDIFFPTHSRAPIPRHSNAYNDFWSFLQKLQRVIRSKCDQGGDGGRHLKSLCQKRLRLNIRSTNYRLEDYIRHKDVDRRSSTGLSSANLHCFHLVYDMFFDFLQKQKLTKIIKLQRDQAALPMAAYRVPLLNHLSTHQVIVVAGDTGCGKSTQVPQYLHNGDLDSNDQPCGRGYKRIAVTQPRRIACISLASRVSTELLNECGSKVGYQVRFERSRTKATQILFLTEGLLLRQMQLDPFLKEYDALVLDEVHERHWQTDCLLGLVKCLVAARPELRVVLMSATINVKLFSSFFGNCPILEVPGRLFPIDLKYIPPTPSEIAQSSDRLDPSPYIRLLQRIDAKYLATERGDLLVFLPGMAEIQAVMEPAKAYAEQTKRWIILPLHSTLSARDQEKVFHVAPDGVRKCVLSTNIAETSLTIDGIRFVADSGRVKELSWDATARMRRLKEFPVSKASADQRKGRAGRTGPGVCYRFYTQEDYEEFERFSTPEIRRVPLETLALQMMVMGLPDVTRFPFIEPPESKSLEEALERLQSHGALARQDNNDGSRSSAPSPNEKTMLTVTPLGRLLADLPVEFSLGRMLIMASLLGLVEPVLSLVAGMSVQNPLTPATAFTGTERLRRTESLADYESDHGDAFTVMRVFDEWLRLKSEDVTQPKQESHSDPQWSRGDNRTNIRRWCRRIGAQEQRLHEMVRLRNQFSQLLRDAGLWAERITQQTKVVQKRSVELNRARRTERMRTKRRRLLTLQDNDTEERSESEDENEDAAGPASNLRKWLTAVGAGRGSRAGLNTLDVSVRDLELVLCYDLSSLAESALCHESMTQADLILLKVVLAGGLYPHLAIGDTANAYRVANRGGSAGPGAEMVFHTRAKGFVTLNPNDVFVRHPDVLFPDPKLREKTASIRDSSSDSLPSGYACDHQLLMYLDLMETTKPFLVSTIRVPALPTLLLYCREIDTNSTATRLVFDSWLEVRLIDIEASQRALATAVWLRTIMDRLMELRLQECAQKRERQVAVDSGDVEGDQKSERLDVNPELERRCRRLRRILSEGLAAFLAASPGGPHTIKRLLAADVKQLFRKMLPEPPGHFGVCSNKPTSNPPPLPNPESGSKIEMNMSKGGYRVTCYLSIDSRLYNDEAVDFLQALCRILRAHQVDVESQHTKQPDMPIPDEVDDESNDSLDLAERIHRQFVNACEIEVTEKLVEHTHGFSGEGDTELDSDADKVHCDKCGKTLLTHGSLQTVLLRHRRECSSEPNVHWHPCINTSIISAPASNTQLSLQTIGERNCGRKNHCTTSTCFLQLKMLMVQVGSLPRINRKFNVASTHNVGHARNLPDHFPLLEVTVKYGKDVELNKNHKSPRMPMPDRLFRFLGWE</sequence>
<dbReference type="CDD" id="cd18791">
    <property type="entry name" value="SF2_C_RHA"/>
    <property type="match status" value="1"/>
</dbReference>
<feature type="compositionally biased region" description="Acidic residues" evidence="5">
    <location>
        <begin position="1199"/>
        <end position="1213"/>
    </location>
</feature>
<evidence type="ECO:0000256" key="3">
    <source>
        <dbReference type="ARBA" id="ARBA00022806"/>
    </source>
</evidence>
<name>G7Y898_CLOSI</name>
<dbReference type="GO" id="GO:0004386">
    <property type="term" value="F:helicase activity"/>
    <property type="evidence" value="ECO:0007669"/>
    <property type="project" value="UniProtKB-KW"/>
</dbReference>
<evidence type="ECO:0000256" key="5">
    <source>
        <dbReference type="SAM" id="MobiDB-lite"/>
    </source>
</evidence>
<dbReference type="Pfam" id="PF00270">
    <property type="entry name" value="DEAD"/>
    <property type="match status" value="1"/>
</dbReference>
<keyword evidence="2" id="KW-0378">Hydrolase</keyword>
<keyword evidence="1" id="KW-0547">Nucleotide-binding</keyword>
<dbReference type="SMART" id="SM00487">
    <property type="entry name" value="DEXDc"/>
    <property type="match status" value="1"/>
</dbReference>
<dbReference type="GO" id="GO:0016787">
    <property type="term" value="F:hydrolase activity"/>
    <property type="evidence" value="ECO:0007669"/>
    <property type="project" value="UniProtKB-KW"/>
</dbReference>
<dbReference type="EMBL" id="DF142936">
    <property type="protein sequence ID" value="GAA49183.1"/>
    <property type="molecule type" value="Genomic_DNA"/>
</dbReference>
<dbReference type="Pfam" id="PF21010">
    <property type="entry name" value="HA2_C"/>
    <property type="match status" value="1"/>
</dbReference>
<dbReference type="FunFam" id="3.40.50.300:FF:004714">
    <property type="entry name" value="DEAD/DEAH box helicase"/>
    <property type="match status" value="1"/>
</dbReference>
<dbReference type="Proteomes" id="UP000008909">
    <property type="component" value="Unassembled WGS sequence"/>
</dbReference>
<evidence type="ECO:0000259" key="7">
    <source>
        <dbReference type="PROSITE" id="PS51194"/>
    </source>
</evidence>
<evidence type="ECO:0000313" key="8">
    <source>
        <dbReference type="EMBL" id="GAA49183.1"/>
    </source>
</evidence>
<dbReference type="PROSITE" id="PS51194">
    <property type="entry name" value="HELICASE_CTER"/>
    <property type="match status" value="1"/>
</dbReference>
<dbReference type="InterPro" id="IPR027417">
    <property type="entry name" value="P-loop_NTPase"/>
</dbReference>
<feature type="region of interest" description="Disordered" evidence="5">
    <location>
        <begin position="1188"/>
        <end position="1218"/>
    </location>
</feature>
<dbReference type="GO" id="GO:0003723">
    <property type="term" value="F:RNA binding"/>
    <property type="evidence" value="ECO:0007669"/>
    <property type="project" value="TreeGrafter"/>
</dbReference>
<dbReference type="FunFam" id="3.40.50.300:FF:000725">
    <property type="entry name" value="probable ATP-dependent RNA helicase DHX34"/>
    <property type="match status" value="1"/>
</dbReference>
<feature type="region of interest" description="Disordered" evidence="5">
    <location>
        <begin position="1602"/>
        <end position="1621"/>
    </location>
</feature>
<dbReference type="Pfam" id="PF00271">
    <property type="entry name" value="Helicase_C"/>
    <property type="match status" value="1"/>
</dbReference>
<dbReference type="Gene3D" id="1.20.120.1080">
    <property type="match status" value="1"/>
</dbReference>
<evidence type="ECO:0000256" key="1">
    <source>
        <dbReference type="ARBA" id="ARBA00022741"/>
    </source>
</evidence>
<dbReference type="InterPro" id="IPR001650">
    <property type="entry name" value="Helicase_C-like"/>
</dbReference>
<dbReference type="PROSITE" id="PS51192">
    <property type="entry name" value="HELICASE_ATP_BIND_1"/>
    <property type="match status" value="1"/>
</dbReference>
<proteinExistence type="predicted"/>
<gene>
    <name evidence="8" type="ORF">CLF_102638</name>
</gene>
<reference evidence="8" key="1">
    <citation type="journal article" date="2011" name="Genome Biol.">
        <title>The draft genome of the carcinogenic human liver fluke Clonorchis sinensis.</title>
        <authorList>
            <person name="Wang X."/>
            <person name="Chen W."/>
            <person name="Huang Y."/>
            <person name="Sun J."/>
            <person name="Men J."/>
            <person name="Liu H."/>
            <person name="Luo F."/>
            <person name="Guo L."/>
            <person name="Lv X."/>
            <person name="Deng C."/>
            <person name="Zhou C."/>
            <person name="Fan Y."/>
            <person name="Li X."/>
            <person name="Huang L."/>
            <person name="Hu Y."/>
            <person name="Liang C."/>
            <person name="Hu X."/>
            <person name="Xu J."/>
            <person name="Yu X."/>
        </authorList>
    </citation>
    <scope>NUCLEOTIDE SEQUENCE [LARGE SCALE GENOMIC DNA]</scope>
    <source>
        <strain evidence="8">Henan</strain>
    </source>
</reference>
<dbReference type="GO" id="GO:0005524">
    <property type="term" value="F:ATP binding"/>
    <property type="evidence" value="ECO:0007669"/>
    <property type="project" value="UniProtKB-KW"/>
</dbReference>
<keyword evidence="3 8" id="KW-0347">Helicase</keyword>
<keyword evidence="9" id="KW-1185">Reference proteome</keyword>
<dbReference type="Gene3D" id="3.40.50.300">
    <property type="entry name" value="P-loop containing nucleotide triphosphate hydrolases"/>
    <property type="match status" value="2"/>
</dbReference>